<dbReference type="PANTHER" id="PTHR33507:SF3">
    <property type="entry name" value="INNER MEMBRANE PROTEIN YBBJ"/>
    <property type="match status" value="1"/>
</dbReference>
<dbReference type="Pfam" id="PF01957">
    <property type="entry name" value="NfeD"/>
    <property type="match status" value="1"/>
</dbReference>
<dbReference type="EMBL" id="LANJ01000004">
    <property type="protein sequence ID" value="KKC41054.1"/>
    <property type="molecule type" value="Genomic_DNA"/>
</dbReference>
<feature type="transmembrane region" description="Helical" evidence="5">
    <location>
        <begin position="34"/>
        <end position="53"/>
    </location>
</feature>
<dbReference type="OrthoDB" id="9810336at2"/>
<dbReference type="InterPro" id="IPR002810">
    <property type="entry name" value="NfeD-like_C"/>
</dbReference>
<dbReference type="AlphaFoldDB" id="A0A0F5QM10"/>
<keyword evidence="8" id="KW-1185">Reference proteome</keyword>
<keyword evidence="3 5" id="KW-1133">Transmembrane helix</keyword>
<keyword evidence="4 5" id="KW-0472">Membrane</keyword>
<dbReference type="Proteomes" id="UP000033411">
    <property type="component" value="Unassembled WGS sequence"/>
</dbReference>
<feature type="transmembrane region" description="Helical" evidence="5">
    <location>
        <begin position="59"/>
        <end position="76"/>
    </location>
</feature>
<proteinExistence type="predicted"/>
<dbReference type="PATRIC" id="fig|1293439.3.peg.2892"/>
<evidence type="ECO:0000313" key="7">
    <source>
        <dbReference type="EMBL" id="KKC41054.1"/>
    </source>
</evidence>
<dbReference type="PANTHER" id="PTHR33507">
    <property type="entry name" value="INNER MEMBRANE PROTEIN YBBJ"/>
    <property type="match status" value="1"/>
</dbReference>
<feature type="domain" description="NfeD-like C-terminal" evidence="6">
    <location>
        <begin position="94"/>
        <end position="147"/>
    </location>
</feature>
<reference evidence="7 8" key="1">
    <citation type="submission" date="2015-03" db="EMBL/GenBank/DDBJ databases">
        <authorList>
            <person name="Lepp D."/>
            <person name="Hassan Y.I."/>
            <person name="Li X.-Z."/>
            <person name="Zhou T."/>
        </authorList>
    </citation>
    <scope>NUCLEOTIDE SEQUENCE [LARGE SCALE GENOMIC DNA]</scope>
    <source>
        <strain evidence="7 8">E84</strain>
    </source>
</reference>
<organism evidence="7 8">
    <name type="scientific">Devosia epidermidihirudinis</name>
    <dbReference type="NCBI Taxonomy" id="1293439"/>
    <lineage>
        <taxon>Bacteria</taxon>
        <taxon>Pseudomonadati</taxon>
        <taxon>Pseudomonadota</taxon>
        <taxon>Alphaproteobacteria</taxon>
        <taxon>Hyphomicrobiales</taxon>
        <taxon>Devosiaceae</taxon>
        <taxon>Devosia</taxon>
    </lineage>
</organism>
<dbReference type="Gene3D" id="2.40.50.140">
    <property type="entry name" value="Nucleic acid-binding proteins"/>
    <property type="match status" value="1"/>
</dbReference>
<gene>
    <name evidence="7" type="ORF">WH87_02625</name>
</gene>
<evidence type="ECO:0000256" key="4">
    <source>
        <dbReference type="ARBA" id="ARBA00023136"/>
    </source>
</evidence>
<dbReference type="InterPro" id="IPR052165">
    <property type="entry name" value="Membrane_assoc_protease"/>
</dbReference>
<dbReference type="RefSeq" id="WP_046139946.1">
    <property type="nucleotide sequence ID" value="NZ_LANJ01000004.1"/>
</dbReference>
<name>A0A0F5QM10_9HYPH</name>
<evidence type="ECO:0000256" key="2">
    <source>
        <dbReference type="ARBA" id="ARBA00022692"/>
    </source>
</evidence>
<dbReference type="STRING" id="1293439.WH87_02625"/>
<evidence type="ECO:0000256" key="5">
    <source>
        <dbReference type="SAM" id="Phobius"/>
    </source>
</evidence>
<feature type="transmembrane region" description="Helical" evidence="5">
    <location>
        <begin position="12"/>
        <end position="29"/>
    </location>
</feature>
<evidence type="ECO:0000256" key="1">
    <source>
        <dbReference type="ARBA" id="ARBA00004141"/>
    </source>
</evidence>
<evidence type="ECO:0000256" key="3">
    <source>
        <dbReference type="ARBA" id="ARBA00022989"/>
    </source>
</evidence>
<dbReference type="GO" id="GO:0005886">
    <property type="term" value="C:plasma membrane"/>
    <property type="evidence" value="ECO:0007669"/>
    <property type="project" value="TreeGrafter"/>
</dbReference>
<comment type="subcellular location">
    <subcellularLocation>
        <location evidence="1">Membrane</location>
        <topology evidence="1">Multi-pass membrane protein</topology>
    </subcellularLocation>
</comment>
<comment type="caution">
    <text evidence="7">The sequence shown here is derived from an EMBL/GenBank/DDBJ whole genome shotgun (WGS) entry which is preliminary data.</text>
</comment>
<dbReference type="InterPro" id="IPR012340">
    <property type="entry name" value="NA-bd_OB-fold"/>
</dbReference>
<protein>
    <recommendedName>
        <fullName evidence="6">NfeD-like C-terminal domain-containing protein</fullName>
    </recommendedName>
</protein>
<evidence type="ECO:0000259" key="6">
    <source>
        <dbReference type="Pfam" id="PF01957"/>
    </source>
</evidence>
<accession>A0A0F5QM10</accession>
<keyword evidence="2 5" id="KW-0812">Transmembrane</keyword>
<sequence length="151" mass="16456">MQIVDFIAANSSWSWIVAGLVLLALELVVPGGFLLWMGVAGIITGILTFWVVISWPLQWLIFGVLSLVTIALWVRWNRGRQAASDRPYLNRRTDGLIGQEAVLEQPIVQGFGRIALGDTVWRVSGPDLPAGRRVRIVGSTGAVLAVEALPN</sequence>
<evidence type="ECO:0000313" key="8">
    <source>
        <dbReference type="Proteomes" id="UP000033411"/>
    </source>
</evidence>